<name>A0ABY9Q0N5_9FIRM</name>
<feature type="domain" description="DNA binding HTH" evidence="2">
    <location>
        <begin position="149"/>
        <end position="193"/>
    </location>
</feature>
<reference evidence="3 4" key="1">
    <citation type="submission" date="2022-07" db="EMBL/GenBank/DDBJ databases">
        <title>Genome sequence of Terrisporobacter mayombei DSM6539.</title>
        <authorList>
            <person name="Boeer T."/>
            <person name="Bengelsdorf F.R."/>
            <person name="Daniel R."/>
            <person name="Poehlein A."/>
        </authorList>
    </citation>
    <scope>NUCLEOTIDE SEQUENCE [LARGE SCALE GENOMIC DNA]</scope>
    <source>
        <strain evidence="3 4">DSM 6539</strain>
    </source>
</reference>
<gene>
    <name evidence="3" type="ORF">TEMA_14840</name>
</gene>
<sequence length="200" mass="22722">MKLIDIKNYIQSVCQNISTLLDVDVTVVSKDLVRIAGTGIFKDKIDEKISDKSAYSNVLISGEPYIINREIEHSCKNCIHSKDCKELADICTPIKLGDHNIGILGIAAFTEEQKNKILSKDQELSEFISSMSNLISYKLDELYKEEIRTVEELEKEEIEKAIKKYGNNTQEMKQVAKALNIGIATLYRKVKKYNINAEEE</sequence>
<dbReference type="Proteomes" id="UP001235030">
    <property type="component" value="Chromosome"/>
</dbReference>
<evidence type="ECO:0000313" key="4">
    <source>
        <dbReference type="Proteomes" id="UP001235030"/>
    </source>
</evidence>
<protein>
    <recommendedName>
        <fullName evidence="2">DNA binding HTH domain-containing protein</fullName>
    </recommendedName>
</protein>
<dbReference type="Pfam" id="PF02954">
    <property type="entry name" value="HTH_8"/>
    <property type="match status" value="1"/>
</dbReference>
<dbReference type="Gene3D" id="3.30.450.40">
    <property type="match status" value="1"/>
</dbReference>
<organism evidence="3 4">
    <name type="scientific">Terrisporobacter mayombei</name>
    <dbReference type="NCBI Taxonomy" id="1541"/>
    <lineage>
        <taxon>Bacteria</taxon>
        <taxon>Bacillati</taxon>
        <taxon>Bacillota</taxon>
        <taxon>Clostridia</taxon>
        <taxon>Peptostreptococcales</taxon>
        <taxon>Peptostreptococcaceae</taxon>
        <taxon>Terrisporobacter</taxon>
    </lineage>
</organism>
<evidence type="ECO:0000256" key="1">
    <source>
        <dbReference type="SAM" id="Coils"/>
    </source>
</evidence>
<dbReference type="EMBL" id="CP101637">
    <property type="protein sequence ID" value="WMT81151.1"/>
    <property type="molecule type" value="Genomic_DNA"/>
</dbReference>
<dbReference type="InterPro" id="IPR029016">
    <property type="entry name" value="GAF-like_dom_sf"/>
</dbReference>
<dbReference type="SUPFAM" id="SSF46689">
    <property type="entry name" value="Homeodomain-like"/>
    <property type="match status" value="1"/>
</dbReference>
<dbReference type="Gene3D" id="1.10.10.60">
    <property type="entry name" value="Homeodomain-like"/>
    <property type="match status" value="1"/>
</dbReference>
<keyword evidence="1" id="KW-0175">Coiled coil</keyword>
<accession>A0ABY9Q0N5</accession>
<keyword evidence="4" id="KW-1185">Reference proteome</keyword>
<dbReference type="InterPro" id="IPR002197">
    <property type="entry name" value="HTH_Fis"/>
</dbReference>
<evidence type="ECO:0000259" key="2">
    <source>
        <dbReference type="Pfam" id="PF02954"/>
    </source>
</evidence>
<dbReference type="RefSeq" id="WP_228103336.1">
    <property type="nucleotide sequence ID" value="NZ_CP101637.1"/>
</dbReference>
<evidence type="ECO:0000313" key="3">
    <source>
        <dbReference type="EMBL" id="WMT81151.1"/>
    </source>
</evidence>
<proteinExistence type="predicted"/>
<feature type="coiled-coil region" evidence="1">
    <location>
        <begin position="139"/>
        <end position="175"/>
    </location>
</feature>
<dbReference type="InterPro" id="IPR009057">
    <property type="entry name" value="Homeodomain-like_sf"/>
</dbReference>